<dbReference type="Proteomes" id="UP000663249">
    <property type="component" value="Chromosome"/>
</dbReference>
<feature type="repeat" description="TPR" evidence="3">
    <location>
        <begin position="272"/>
        <end position="305"/>
    </location>
</feature>
<dbReference type="PROSITE" id="PS50005">
    <property type="entry name" value="TPR"/>
    <property type="match status" value="1"/>
</dbReference>
<evidence type="ECO:0000313" key="6">
    <source>
        <dbReference type="Proteomes" id="UP000663249"/>
    </source>
</evidence>
<evidence type="ECO:0000256" key="1">
    <source>
        <dbReference type="ARBA" id="ARBA00022737"/>
    </source>
</evidence>
<evidence type="ECO:0000256" key="3">
    <source>
        <dbReference type="PROSITE-ProRule" id="PRU00339"/>
    </source>
</evidence>
<evidence type="ECO:0000313" key="5">
    <source>
        <dbReference type="EMBL" id="QSB40053.1"/>
    </source>
</evidence>
<keyword evidence="4" id="KW-0732">Signal</keyword>
<name>A0ABX7K0M3_9PSED</name>
<feature type="signal peptide" evidence="4">
    <location>
        <begin position="1"/>
        <end position="21"/>
    </location>
</feature>
<keyword evidence="1" id="KW-0677">Repeat</keyword>
<dbReference type="Pfam" id="PF07719">
    <property type="entry name" value="TPR_2"/>
    <property type="match status" value="1"/>
</dbReference>
<proteinExistence type="predicted"/>
<organism evidence="5 6">
    <name type="scientific">Pseudomonas hygromyciniae</name>
    <dbReference type="NCBI Taxonomy" id="2812000"/>
    <lineage>
        <taxon>Bacteria</taxon>
        <taxon>Pseudomonadati</taxon>
        <taxon>Pseudomonadota</taxon>
        <taxon>Gammaproteobacteria</taxon>
        <taxon>Pseudomonadales</taxon>
        <taxon>Pseudomonadaceae</taxon>
        <taxon>Pseudomonas</taxon>
    </lineage>
</organism>
<reference evidence="5 6" key="1">
    <citation type="submission" date="2021-02" db="EMBL/GenBank/DDBJ databases">
        <title>Genomic and phenotypic characterization of Pseudomonas hygromyciniae, a novel bacterial species discovered from a commercially purchased antibiotic vial.</title>
        <authorList>
            <person name="Turner T.L."/>
            <person name="Mitra S.D."/>
            <person name="Kochan T.J."/>
            <person name="Pincus N.B."/>
            <person name="Lebrun-Corbin M."/>
            <person name="Cheung B."/>
            <person name="Gatesy S.W."/>
            <person name="Afzal T."/>
            <person name="Ozer E.A."/>
            <person name="Hauser A.R."/>
        </authorList>
    </citation>
    <scope>NUCLEOTIDE SEQUENCE [LARGE SCALE GENOMIC DNA]</scope>
    <source>
        <strain evidence="5 6">SDM007</strain>
    </source>
</reference>
<evidence type="ECO:0000256" key="4">
    <source>
        <dbReference type="SAM" id="SignalP"/>
    </source>
</evidence>
<gene>
    <name evidence="5" type="ORF">JTY93_01210</name>
</gene>
<dbReference type="Gene3D" id="1.25.40.10">
    <property type="entry name" value="Tetratricopeptide repeat domain"/>
    <property type="match status" value="1"/>
</dbReference>
<dbReference type="InterPro" id="IPR019734">
    <property type="entry name" value="TPR_rpt"/>
</dbReference>
<protein>
    <submittedName>
        <fullName evidence="5">Tetratricopeptide repeat protein</fullName>
    </submittedName>
</protein>
<keyword evidence="6" id="KW-1185">Reference proteome</keyword>
<accession>A0ABX7K0M3</accession>
<dbReference type="Pfam" id="PF13176">
    <property type="entry name" value="TPR_7"/>
    <property type="match status" value="1"/>
</dbReference>
<dbReference type="InterPro" id="IPR013105">
    <property type="entry name" value="TPR_2"/>
</dbReference>
<evidence type="ECO:0000256" key="2">
    <source>
        <dbReference type="ARBA" id="ARBA00022803"/>
    </source>
</evidence>
<dbReference type="InterPro" id="IPR011990">
    <property type="entry name" value="TPR-like_helical_dom_sf"/>
</dbReference>
<keyword evidence="2 3" id="KW-0802">TPR repeat</keyword>
<dbReference type="SUPFAM" id="SSF48452">
    <property type="entry name" value="TPR-like"/>
    <property type="match status" value="1"/>
</dbReference>
<sequence length="391" mass="42408">MGLLRVASAMSLCAVAFSVQAEQLPIEVLSAVVKDQKIADAEVLLQRNGAQNVVGRTNAQGQVTLTSEVADGADYLLIIKKPGYSNLVVKCPCKGMTYAISPVMENLDGLRVVLTWGQSPSDLDSHMIFPGNNIYFNSKTGTDAELDVDDTDSYGPETITLQKKHYGESYVYAVHDFSNRTNTGSTALSESQAKVFVYMGQSLVRTYYVPTNRTGNLWTVFRMTGSGDFQDINTFTGVLVEAKDVLNEVKPLLNDSVAVDAVVVSSAVQGDAKKLNLKGEAAYQAGNLDQAIDYFRQAIELDNAFGKAYGNLGLAYQKAGNTAESIWANRKAIALASGPTAATVRAGSYYNIARIYEAAGQFADALRHYQLAKEQKANPVYDKAIERVQSR</sequence>
<feature type="chain" id="PRO_5047545787" evidence="4">
    <location>
        <begin position="22"/>
        <end position="391"/>
    </location>
</feature>
<dbReference type="SMART" id="SM00028">
    <property type="entry name" value="TPR"/>
    <property type="match status" value="3"/>
</dbReference>
<dbReference type="EMBL" id="CP070506">
    <property type="protein sequence ID" value="QSB40053.1"/>
    <property type="molecule type" value="Genomic_DNA"/>
</dbReference>
<dbReference type="RefSeq" id="WP_205477188.1">
    <property type="nucleotide sequence ID" value="NZ_CP070506.1"/>
</dbReference>